<protein>
    <submittedName>
        <fullName evidence="3">Putative TDP-sugar 2,3-reductase</fullName>
    </submittedName>
</protein>
<dbReference type="InterPro" id="IPR036812">
    <property type="entry name" value="NAD(P)_OxRdtase_dom_sf"/>
</dbReference>
<name>A0A0B6VJI4_9ACTN</name>
<evidence type="ECO:0000256" key="1">
    <source>
        <dbReference type="ARBA" id="ARBA00023002"/>
    </source>
</evidence>
<dbReference type="PANTHER" id="PTHR43364">
    <property type="entry name" value="NADH-SPECIFIC METHYLGLYOXAL REDUCTASE-RELATED"/>
    <property type="match status" value="1"/>
</dbReference>
<dbReference type="CDD" id="cd19087">
    <property type="entry name" value="AKR_AKR12A1_B1_C1"/>
    <property type="match status" value="1"/>
</dbReference>
<dbReference type="FunFam" id="3.20.20.100:FF:000004">
    <property type="entry name" value="Oxidoreductase, aldo/keto reductase"/>
    <property type="match status" value="1"/>
</dbReference>
<evidence type="ECO:0000313" key="3">
    <source>
        <dbReference type="EMBL" id="BAQ21942.1"/>
    </source>
</evidence>
<dbReference type="PANTHER" id="PTHR43364:SF5">
    <property type="entry name" value="REDUCTASE"/>
    <property type="match status" value="1"/>
</dbReference>
<dbReference type="Gene3D" id="3.20.20.100">
    <property type="entry name" value="NADP-dependent oxidoreductase domain"/>
    <property type="match status" value="1"/>
</dbReference>
<dbReference type="InterPro" id="IPR023210">
    <property type="entry name" value="NADP_OxRdtase_dom"/>
</dbReference>
<keyword evidence="1" id="KW-0560">Oxidoreductase</keyword>
<dbReference type="EMBL" id="LC006086">
    <property type="protein sequence ID" value="BAQ21942.1"/>
    <property type="molecule type" value="Genomic_DNA"/>
</dbReference>
<gene>
    <name evidence="3" type="primary">vstB3</name>
</gene>
<proteinExistence type="predicted"/>
<dbReference type="GO" id="GO:0016491">
    <property type="term" value="F:oxidoreductase activity"/>
    <property type="evidence" value="ECO:0007669"/>
    <property type="project" value="UniProtKB-KW"/>
</dbReference>
<reference evidence="3" key="1">
    <citation type="journal article" date="2015" name="J. Am. Chem. Soc.">
        <title>Biosynthesis of versipelostatin: identification of an enzyme-catalyzed [4+2]-cycloaddition required for macrocyclization of spirotetronate-containing polyketides.</title>
        <authorList>
            <person name="Hashimoto T."/>
            <person name="Hashimoto J."/>
            <person name="Teruya K."/>
            <person name="Hirano T."/>
            <person name="Shin-ya K."/>
            <person name="Ikeda H."/>
            <person name="Liu H."/>
            <person name="Nishiyama M."/>
            <person name="Kuzuyama T."/>
        </authorList>
    </citation>
    <scope>NUCLEOTIDE SEQUENCE</scope>
    <source>
        <strain evidence="3">4083-SVS6</strain>
    </source>
</reference>
<organism evidence="3">
    <name type="scientific">Streptomyces versipellis</name>
    <dbReference type="NCBI Taxonomy" id="67375"/>
    <lineage>
        <taxon>Bacteria</taxon>
        <taxon>Bacillati</taxon>
        <taxon>Actinomycetota</taxon>
        <taxon>Actinomycetes</taxon>
        <taxon>Kitasatosporales</taxon>
        <taxon>Streptomycetaceae</taxon>
        <taxon>Streptomyces</taxon>
    </lineage>
</organism>
<sequence length="331" mass="35777">MPSAFHIPLGRTALRIGRLCLGTVNFGGRVDEAEGHAIMDRALEHGINLIDTADMYGWRVHKGYTEETIGRWFAQGGGRRDTVVLATKVGNAMGPGVNDQGLSARHIVAACEASLRRLRTDHIDLYQMHRMDPNARWEEIWQAFDLLTAQGKVRYVGSSNFAGWHLAAAQSAAADRHRLGLVSEQCVYNLVTRHAELEVIPAARAYGIAILPWSPLHGGLLAGVLRKMRDGTAVKSAQGRAVEGLAQHRDAIEAYEKFCSELGESPADVGLAWVLAQPGVTAPVIGPRTIPQLDGALRALEITLGEPELGRLNELFPPIGQGGPGPDAWAT</sequence>
<dbReference type="Pfam" id="PF00248">
    <property type="entry name" value="Aldo_ket_red"/>
    <property type="match status" value="1"/>
</dbReference>
<dbReference type="InterPro" id="IPR050523">
    <property type="entry name" value="AKR_Detox_Biosynth"/>
</dbReference>
<feature type="domain" description="NADP-dependent oxidoreductase" evidence="2">
    <location>
        <begin position="18"/>
        <end position="315"/>
    </location>
</feature>
<evidence type="ECO:0000259" key="2">
    <source>
        <dbReference type="Pfam" id="PF00248"/>
    </source>
</evidence>
<dbReference type="SUPFAM" id="SSF51430">
    <property type="entry name" value="NAD(P)-linked oxidoreductase"/>
    <property type="match status" value="1"/>
</dbReference>
<accession>A0A0B6VJI4</accession>
<dbReference type="AlphaFoldDB" id="A0A0B6VJI4"/>
<dbReference type="GO" id="GO:0005829">
    <property type="term" value="C:cytosol"/>
    <property type="evidence" value="ECO:0007669"/>
    <property type="project" value="UniProtKB-ARBA"/>
</dbReference>